<comment type="subunit">
    <text evidence="7 9">Part of the 50S ribosomal subunit.</text>
</comment>
<dbReference type="InterPro" id="IPR005727">
    <property type="entry name" value="Ribosomal_uL22_bac/chlpt-type"/>
</dbReference>
<proteinExistence type="inferred from homology"/>
<organism evidence="12 13">
    <name type="scientific">Muiribacterium halophilum</name>
    <dbReference type="NCBI Taxonomy" id="2053465"/>
    <lineage>
        <taxon>Bacteria</taxon>
        <taxon>Candidatus Muiribacteriota</taxon>
        <taxon>Candidatus Muiribacteriia</taxon>
        <taxon>Candidatus Muiribacteriales</taxon>
        <taxon>Candidatus Muiribacteriaceae</taxon>
        <taxon>Candidatus Muiribacterium</taxon>
    </lineage>
</organism>
<feature type="compositionally biased region" description="Basic and acidic residues" evidence="11">
    <location>
        <begin position="122"/>
        <end position="133"/>
    </location>
</feature>
<evidence type="ECO:0000256" key="4">
    <source>
        <dbReference type="ARBA" id="ARBA00022980"/>
    </source>
</evidence>
<dbReference type="Proteomes" id="UP000234857">
    <property type="component" value="Unassembled WGS sequence"/>
</dbReference>
<accession>A0A2N5ZJI0</accession>
<evidence type="ECO:0000256" key="6">
    <source>
        <dbReference type="ARBA" id="ARBA00035207"/>
    </source>
</evidence>
<dbReference type="Pfam" id="PF00237">
    <property type="entry name" value="Ribosomal_L22"/>
    <property type="match status" value="1"/>
</dbReference>
<dbReference type="AlphaFoldDB" id="A0A2N5ZJI0"/>
<dbReference type="PANTHER" id="PTHR13501">
    <property type="entry name" value="CHLOROPLAST 50S RIBOSOMAL PROTEIN L22-RELATED"/>
    <property type="match status" value="1"/>
</dbReference>
<dbReference type="Gene3D" id="3.90.470.10">
    <property type="entry name" value="Ribosomal protein L22/L17"/>
    <property type="match status" value="1"/>
</dbReference>
<evidence type="ECO:0000256" key="10">
    <source>
        <dbReference type="RuleBase" id="RU004008"/>
    </source>
</evidence>
<feature type="region of interest" description="Disordered" evidence="11">
    <location>
        <begin position="122"/>
        <end position="174"/>
    </location>
</feature>
<dbReference type="InterPro" id="IPR047867">
    <property type="entry name" value="Ribosomal_uL22_bac/org-type"/>
</dbReference>
<dbReference type="EMBL" id="PKTG01000050">
    <property type="protein sequence ID" value="PLX18796.1"/>
    <property type="molecule type" value="Genomic_DNA"/>
</dbReference>
<keyword evidence="2 7" id="KW-0699">rRNA-binding</keyword>
<evidence type="ECO:0000313" key="12">
    <source>
        <dbReference type="EMBL" id="PLX18796.1"/>
    </source>
</evidence>
<dbReference type="GO" id="GO:0003735">
    <property type="term" value="F:structural constituent of ribosome"/>
    <property type="evidence" value="ECO:0007669"/>
    <property type="project" value="InterPro"/>
</dbReference>
<dbReference type="InterPro" id="IPR036394">
    <property type="entry name" value="Ribosomal_uL22_sf"/>
</dbReference>
<dbReference type="InterPro" id="IPR001063">
    <property type="entry name" value="Ribosomal_uL22"/>
</dbReference>
<feature type="compositionally biased region" description="Basic and acidic residues" evidence="11">
    <location>
        <begin position="160"/>
        <end position="174"/>
    </location>
</feature>
<dbReference type="PANTHER" id="PTHR13501:SF8">
    <property type="entry name" value="LARGE RIBOSOMAL SUBUNIT PROTEIN UL22M"/>
    <property type="match status" value="1"/>
</dbReference>
<sequence length="174" mass="19600">MEETMEKKAIATQKHIRISPTKMNIVMKEIRGKSVEEALKIIRFTNRKACRFLEKLVNSAVANAVNNHDMDADRLYIAEVFANPGPIMKRIQPAPMGRAFRINKRTCHNTVILKEREAKKVAELKPEKEEKKATAKKATPKKKAAAKTTAKKTATKTATKKTETKAKAAEKEEN</sequence>
<evidence type="ECO:0000256" key="11">
    <source>
        <dbReference type="SAM" id="MobiDB-lite"/>
    </source>
</evidence>
<evidence type="ECO:0000256" key="3">
    <source>
        <dbReference type="ARBA" id="ARBA00022884"/>
    </source>
</evidence>
<comment type="function">
    <text evidence="7">The globular domain of the protein is located near the polypeptide exit tunnel on the outside of the subunit, while an extended beta-hairpin is found that lines the wall of the exit tunnel in the center of the 70S ribosome.</text>
</comment>
<evidence type="ECO:0000256" key="1">
    <source>
        <dbReference type="ARBA" id="ARBA00009451"/>
    </source>
</evidence>
<keyword evidence="4 7" id="KW-0689">Ribosomal protein</keyword>
<comment type="similarity">
    <text evidence="1 7 8">Belongs to the universal ribosomal protein uL22 family.</text>
</comment>
<gene>
    <name evidence="7" type="primary">rplV</name>
    <name evidence="12" type="ORF">C0601_03625</name>
</gene>
<evidence type="ECO:0000256" key="8">
    <source>
        <dbReference type="RuleBase" id="RU004005"/>
    </source>
</evidence>
<evidence type="ECO:0000256" key="5">
    <source>
        <dbReference type="ARBA" id="ARBA00023274"/>
    </source>
</evidence>
<dbReference type="GO" id="GO:0022625">
    <property type="term" value="C:cytosolic large ribosomal subunit"/>
    <property type="evidence" value="ECO:0007669"/>
    <property type="project" value="TreeGrafter"/>
</dbReference>
<dbReference type="GO" id="GO:0019843">
    <property type="term" value="F:rRNA binding"/>
    <property type="evidence" value="ECO:0007669"/>
    <property type="project" value="UniProtKB-UniRule"/>
</dbReference>
<dbReference type="CDD" id="cd00336">
    <property type="entry name" value="Ribosomal_L22"/>
    <property type="match status" value="1"/>
</dbReference>
<evidence type="ECO:0000256" key="7">
    <source>
        <dbReference type="HAMAP-Rule" id="MF_01331"/>
    </source>
</evidence>
<comment type="caution">
    <text evidence="12">The sequence shown here is derived from an EMBL/GenBank/DDBJ whole genome shotgun (WGS) entry which is preliminary data.</text>
</comment>
<evidence type="ECO:0000256" key="9">
    <source>
        <dbReference type="RuleBase" id="RU004006"/>
    </source>
</evidence>
<comment type="function">
    <text evidence="7 10">This protein binds specifically to 23S rRNA; its binding is stimulated by other ribosomal proteins, e.g., L4, L17, and L20. It is important during the early stages of 50S assembly. It makes multiple contacts with different domains of the 23S rRNA in the assembled 50S subunit and ribosome.</text>
</comment>
<evidence type="ECO:0000256" key="2">
    <source>
        <dbReference type="ARBA" id="ARBA00022730"/>
    </source>
</evidence>
<protein>
    <recommendedName>
        <fullName evidence="6 7">Large ribosomal subunit protein uL22</fullName>
    </recommendedName>
</protein>
<keyword evidence="3 7" id="KW-0694">RNA-binding</keyword>
<dbReference type="SUPFAM" id="SSF54843">
    <property type="entry name" value="Ribosomal protein L22"/>
    <property type="match status" value="1"/>
</dbReference>
<feature type="compositionally biased region" description="Basic residues" evidence="11">
    <location>
        <begin position="134"/>
        <end position="154"/>
    </location>
</feature>
<reference evidence="12 13" key="1">
    <citation type="submission" date="2017-11" db="EMBL/GenBank/DDBJ databases">
        <title>Genome-resolved metagenomics identifies genetic mobility, metabolic interactions, and unexpected diversity in perchlorate-reducing communities.</title>
        <authorList>
            <person name="Barnum T.P."/>
            <person name="Figueroa I.A."/>
            <person name="Carlstrom C.I."/>
            <person name="Lucas L.N."/>
            <person name="Engelbrektson A.L."/>
            <person name="Coates J.D."/>
        </authorList>
    </citation>
    <scope>NUCLEOTIDE SEQUENCE [LARGE SCALE GENOMIC DNA]</scope>
    <source>
        <strain evidence="12">BM706</strain>
    </source>
</reference>
<evidence type="ECO:0000313" key="13">
    <source>
        <dbReference type="Proteomes" id="UP000234857"/>
    </source>
</evidence>
<dbReference type="GO" id="GO:0006412">
    <property type="term" value="P:translation"/>
    <property type="evidence" value="ECO:0007669"/>
    <property type="project" value="UniProtKB-UniRule"/>
</dbReference>
<dbReference type="HAMAP" id="MF_01331_B">
    <property type="entry name" value="Ribosomal_uL22_B"/>
    <property type="match status" value="1"/>
</dbReference>
<dbReference type="NCBIfam" id="TIGR01044">
    <property type="entry name" value="rplV_bact"/>
    <property type="match status" value="1"/>
</dbReference>
<keyword evidence="5 7" id="KW-0687">Ribonucleoprotein</keyword>
<name>A0A2N5ZJI0_MUIH1</name>